<dbReference type="InterPro" id="IPR050164">
    <property type="entry name" value="Peptidase_C19"/>
</dbReference>
<keyword evidence="4" id="KW-0833">Ubl conjugation pathway</keyword>
<dbReference type="Pfam" id="PF00443">
    <property type="entry name" value="UCH"/>
    <property type="match status" value="1"/>
</dbReference>
<dbReference type="AlphaFoldDB" id="V6DGJ0"/>
<dbReference type="PANTHER" id="PTHR24006:SF687">
    <property type="entry name" value="UBIQUITIN CARBOXYL-TERMINAL HYDROLASE 10"/>
    <property type="match status" value="1"/>
</dbReference>
<dbReference type="GO" id="GO:0006508">
    <property type="term" value="P:proteolysis"/>
    <property type="evidence" value="ECO:0007669"/>
    <property type="project" value="UniProtKB-KW"/>
</dbReference>
<dbReference type="GO" id="GO:0016579">
    <property type="term" value="P:protein deubiquitination"/>
    <property type="evidence" value="ECO:0007669"/>
    <property type="project" value="InterPro"/>
</dbReference>
<dbReference type="GO" id="GO:0005829">
    <property type="term" value="C:cytosol"/>
    <property type="evidence" value="ECO:0007669"/>
    <property type="project" value="TreeGrafter"/>
</dbReference>
<evidence type="ECO:0000256" key="6">
    <source>
        <dbReference type="ARBA" id="ARBA00022807"/>
    </source>
</evidence>
<reference evidence="9 10" key="1">
    <citation type="journal article" date="2015" name="Biol. Direct">
        <title>Babela massiliensis, a representative of a widespread bacterial phylum with unusual adaptations to parasitism in amoebae.</title>
        <authorList>
            <person name="Pagnier I."/>
            <person name="Yutin N."/>
            <person name="Croce O."/>
            <person name="Makarova K.S."/>
            <person name="Wolf Y.I."/>
            <person name="Benamar S."/>
            <person name="Raoult D."/>
            <person name="Koonin E.V."/>
            <person name="La Scola B."/>
        </authorList>
    </citation>
    <scope>NUCLEOTIDE SEQUENCE [LARGE SCALE GENOMIC DNA]</scope>
    <source>
        <strain evidence="10">BABL1</strain>
    </source>
</reference>
<dbReference type="SUPFAM" id="SSF54001">
    <property type="entry name" value="Cysteine proteinases"/>
    <property type="match status" value="1"/>
</dbReference>
<dbReference type="InterPro" id="IPR001394">
    <property type="entry name" value="Peptidase_C19_UCH"/>
</dbReference>
<evidence type="ECO:0000313" key="9">
    <source>
        <dbReference type="EMBL" id="CDK30717.1"/>
    </source>
</evidence>
<keyword evidence="3" id="KW-0645">Protease</keyword>
<dbReference type="HOGENOM" id="CLU_595408_0_0_7"/>
<dbReference type="InterPro" id="IPR018200">
    <property type="entry name" value="USP_CS"/>
</dbReference>
<dbReference type="Proteomes" id="UP000018769">
    <property type="component" value="Chromosome I"/>
</dbReference>
<dbReference type="KEGG" id="dpb:BABL1_gene_298"/>
<evidence type="ECO:0000256" key="2">
    <source>
        <dbReference type="ARBA" id="ARBA00012759"/>
    </source>
</evidence>
<dbReference type="Gene3D" id="3.90.70.10">
    <property type="entry name" value="Cysteine proteinases"/>
    <property type="match status" value="1"/>
</dbReference>
<dbReference type="OrthoDB" id="982348at2"/>
<dbReference type="STRING" id="673862.BABL1_gene_298"/>
<dbReference type="RefSeq" id="WP_023792299.1">
    <property type="nucleotide sequence ID" value="NC_023003.1"/>
</dbReference>
<feature type="chain" id="PRO_5004746123" description="ubiquitinyl hydrolase 1" evidence="7">
    <location>
        <begin position="22"/>
        <end position="459"/>
    </location>
</feature>
<dbReference type="GO" id="GO:0004843">
    <property type="term" value="F:cysteine-type deubiquitinase activity"/>
    <property type="evidence" value="ECO:0007669"/>
    <property type="project" value="UniProtKB-EC"/>
</dbReference>
<keyword evidence="5 9" id="KW-0378">Hydrolase</keyword>
<evidence type="ECO:0000256" key="4">
    <source>
        <dbReference type="ARBA" id="ARBA00022786"/>
    </source>
</evidence>
<dbReference type="InterPro" id="IPR038765">
    <property type="entry name" value="Papain-like_cys_pep_sf"/>
</dbReference>
<dbReference type="InterPro" id="IPR028889">
    <property type="entry name" value="USP"/>
</dbReference>
<organism evidence="9 10">
    <name type="scientific">Candidatus Babela massiliensis</name>
    <dbReference type="NCBI Taxonomy" id="673862"/>
    <lineage>
        <taxon>Bacteria</taxon>
        <taxon>Candidatus Babelota</taxon>
        <taxon>Candidatus Babeliae</taxon>
        <taxon>Candidatus Babeliales</taxon>
        <taxon>Candidatus Babeliaceae</taxon>
        <taxon>Candidatus Babela</taxon>
    </lineage>
</organism>
<protein>
    <recommendedName>
        <fullName evidence="2">ubiquitinyl hydrolase 1</fullName>
        <ecNumber evidence="2">3.4.19.12</ecNumber>
    </recommendedName>
</protein>
<keyword evidence="7" id="KW-0732">Signal</keyword>
<dbReference type="EMBL" id="HG793133">
    <property type="protein sequence ID" value="CDK30717.1"/>
    <property type="molecule type" value="Genomic_DNA"/>
</dbReference>
<evidence type="ECO:0000313" key="10">
    <source>
        <dbReference type="Proteomes" id="UP000018769"/>
    </source>
</evidence>
<proteinExistence type="predicted"/>
<evidence type="ECO:0000256" key="7">
    <source>
        <dbReference type="SAM" id="SignalP"/>
    </source>
</evidence>
<sequence length="459" mass="53402">MLYKLLSILIFLVSINNSVFSQNPIGLNNQGNTCFMNSLLQSLYNIDKLTNYLMQNSNIYNEGTVAREYIAFLKQYNVMQQVHRESFAPLNFCTKIWSLKKPNGKPIFPQSATGDAQELLSILLDHLKNQDINKDIVSIRYGFPFNDKVKTYISDLFDIIISRTYKTKSGKTYIAGAELTDILSLPIQDLLTGNISKTLEECLDKYFGPEEITVKREGINQELELQKKIVKLPKILNIQYRRWDLLNDNRKIYNSVAFPVENLNLSKYLSTDAPKNQETIYDLAAIVMHHYEGAHYSAYIKKNNHWYYCDDPRVTPVSIDNIMNIAHPTDEATKLHQDPTPYLLFYEQKPQVLDILYPPKITKEWLLDELQKYYDLDIIDAYLTSFNKNLNKDMVINNFVNGINDQFLTLEWIVRDIQDITEIAPKIVITRPLESNIRDLSNLSWQITNLDNRIKELKK</sequence>
<dbReference type="PANTHER" id="PTHR24006">
    <property type="entry name" value="UBIQUITIN CARBOXYL-TERMINAL HYDROLASE"/>
    <property type="match status" value="1"/>
</dbReference>
<dbReference type="CDD" id="cd02257">
    <property type="entry name" value="Peptidase_C19"/>
    <property type="match status" value="1"/>
</dbReference>
<feature type="signal peptide" evidence="7">
    <location>
        <begin position="1"/>
        <end position="21"/>
    </location>
</feature>
<gene>
    <name evidence="9" type="ORF">BABL1_gene_298</name>
</gene>
<evidence type="ECO:0000256" key="3">
    <source>
        <dbReference type="ARBA" id="ARBA00022670"/>
    </source>
</evidence>
<name>V6DGJ0_9BACT</name>
<evidence type="ECO:0000256" key="1">
    <source>
        <dbReference type="ARBA" id="ARBA00000707"/>
    </source>
</evidence>
<comment type="catalytic activity">
    <reaction evidence="1">
        <text>Thiol-dependent hydrolysis of ester, thioester, amide, peptide and isopeptide bonds formed by the C-terminal Gly of ubiquitin (a 76-residue protein attached to proteins as an intracellular targeting signal).</text>
        <dbReference type="EC" id="3.4.19.12"/>
    </reaction>
</comment>
<accession>V6DGJ0</accession>
<dbReference type="PROSITE" id="PS00972">
    <property type="entry name" value="USP_1"/>
    <property type="match status" value="1"/>
</dbReference>
<feature type="domain" description="USP" evidence="8">
    <location>
        <begin position="25"/>
        <end position="349"/>
    </location>
</feature>
<evidence type="ECO:0000256" key="5">
    <source>
        <dbReference type="ARBA" id="ARBA00022801"/>
    </source>
</evidence>
<dbReference type="EC" id="3.4.19.12" evidence="2"/>
<keyword evidence="6" id="KW-0788">Thiol protease</keyword>
<dbReference type="PROSITE" id="PS50235">
    <property type="entry name" value="USP_3"/>
    <property type="match status" value="1"/>
</dbReference>
<keyword evidence="10" id="KW-1185">Reference proteome</keyword>
<evidence type="ECO:0000259" key="8">
    <source>
        <dbReference type="PROSITE" id="PS50235"/>
    </source>
</evidence>